<feature type="signal peptide" evidence="1">
    <location>
        <begin position="1"/>
        <end position="19"/>
    </location>
</feature>
<proteinExistence type="predicted"/>
<dbReference type="OrthoDB" id="5854932at2759"/>
<keyword evidence="1" id="KW-0732">Signal</keyword>
<name>A0A8S1H666_9PELO</name>
<reference evidence="2" key="1">
    <citation type="submission" date="2020-10" db="EMBL/GenBank/DDBJ databases">
        <authorList>
            <person name="Kikuchi T."/>
        </authorList>
    </citation>
    <scope>NUCLEOTIDE SEQUENCE</scope>
    <source>
        <strain evidence="2">NKZ352</strain>
    </source>
</reference>
<dbReference type="Proteomes" id="UP000835052">
    <property type="component" value="Unassembled WGS sequence"/>
</dbReference>
<comment type="caution">
    <text evidence="2">The sequence shown here is derived from an EMBL/GenBank/DDBJ whole genome shotgun (WGS) entry which is preliminary data.</text>
</comment>
<evidence type="ECO:0000313" key="3">
    <source>
        <dbReference type="Proteomes" id="UP000835052"/>
    </source>
</evidence>
<feature type="chain" id="PRO_5035861356" evidence="1">
    <location>
        <begin position="20"/>
        <end position="82"/>
    </location>
</feature>
<dbReference type="EMBL" id="CAJGYM010000017">
    <property type="protein sequence ID" value="CAD6190673.1"/>
    <property type="molecule type" value="Genomic_DNA"/>
</dbReference>
<dbReference type="AlphaFoldDB" id="A0A8S1H666"/>
<protein>
    <submittedName>
        <fullName evidence="2">Uncharacterized protein</fullName>
    </submittedName>
</protein>
<gene>
    <name evidence="2" type="ORF">CAUJ_LOCUS6592</name>
</gene>
<organism evidence="2 3">
    <name type="scientific">Caenorhabditis auriculariae</name>
    <dbReference type="NCBI Taxonomy" id="2777116"/>
    <lineage>
        <taxon>Eukaryota</taxon>
        <taxon>Metazoa</taxon>
        <taxon>Ecdysozoa</taxon>
        <taxon>Nematoda</taxon>
        <taxon>Chromadorea</taxon>
        <taxon>Rhabditida</taxon>
        <taxon>Rhabditina</taxon>
        <taxon>Rhabditomorpha</taxon>
        <taxon>Rhabditoidea</taxon>
        <taxon>Rhabditidae</taxon>
        <taxon>Peloderinae</taxon>
        <taxon>Caenorhabditis</taxon>
    </lineage>
</organism>
<keyword evidence="3" id="KW-1185">Reference proteome</keyword>
<evidence type="ECO:0000313" key="2">
    <source>
        <dbReference type="EMBL" id="CAD6190673.1"/>
    </source>
</evidence>
<evidence type="ECO:0000256" key="1">
    <source>
        <dbReference type="SAM" id="SignalP"/>
    </source>
</evidence>
<sequence length="82" mass="8976">MKVLLIALLVCCISAQVEATSTYEPTDQGGYILPSLPYYKRSSLSNMMRIGKRDSSASQGSRNDLAGCEDCNLGTLMRIGRR</sequence>
<accession>A0A8S1H666</accession>